<name>A0A146L3N1_LYGHE</name>
<reference evidence="1" key="1">
    <citation type="journal article" date="2016" name="Gigascience">
        <title>De novo construction of an expanded transcriptome assembly for the western tarnished plant bug, Lygus hesperus.</title>
        <authorList>
            <person name="Tassone E.E."/>
            <person name="Geib S.M."/>
            <person name="Hall B."/>
            <person name="Fabrick J.A."/>
            <person name="Brent C.S."/>
            <person name="Hull J.J."/>
        </authorList>
    </citation>
    <scope>NUCLEOTIDE SEQUENCE</scope>
</reference>
<accession>A0A146L3N1</accession>
<sequence length="123" mass="13602">MCHIGLAHCFYCIDENDDENRHNEQVATTMSCVGHANVVLLAVCNNADHHDDDDNDAKFTPVAFVTMATMTTVHGPYMSHVAYDVTCSALLVKTSHDGRVCEVCDVQIPCTYHHKDDGHMATH</sequence>
<organism evidence="1">
    <name type="scientific">Lygus hesperus</name>
    <name type="common">Western plant bug</name>
    <dbReference type="NCBI Taxonomy" id="30085"/>
    <lineage>
        <taxon>Eukaryota</taxon>
        <taxon>Metazoa</taxon>
        <taxon>Ecdysozoa</taxon>
        <taxon>Arthropoda</taxon>
        <taxon>Hexapoda</taxon>
        <taxon>Insecta</taxon>
        <taxon>Pterygota</taxon>
        <taxon>Neoptera</taxon>
        <taxon>Paraneoptera</taxon>
        <taxon>Hemiptera</taxon>
        <taxon>Heteroptera</taxon>
        <taxon>Panheteroptera</taxon>
        <taxon>Cimicomorpha</taxon>
        <taxon>Miridae</taxon>
        <taxon>Mirini</taxon>
        <taxon>Lygus</taxon>
    </lineage>
</organism>
<evidence type="ECO:0000313" key="1">
    <source>
        <dbReference type="EMBL" id="JAQ01817.1"/>
    </source>
</evidence>
<gene>
    <name evidence="1" type="ORF">g.27559</name>
</gene>
<dbReference type="AlphaFoldDB" id="A0A146L3N1"/>
<proteinExistence type="predicted"/>
<dbReference type="EMBL" id="GDHC01016812">
    <property type="protein sequence ID" value="JAQ01817.1"/>
    <property type="molecule type" value="Transcribed_RNA"/>
</dbReference>
<protein>
    <submittedName>
        <fullName evidence="1">Uncharacterized protein</fullName>
    </submittedName>
</protein>